<feature type="domain" description="ScoMcrA-like SRA" evidence="1">
    <location>
        <begin position="14"/>
        <end position="151"/>
    </location>
</feature>
<feature type="non-terminal residue" evidence="2">
    <location>
        <position position="288"/>
    </location>
</feature>
<proteinExistence type="predicted"/>
<dbReference type="AlphaFoldDB" id="A0A382KHB6"/>
<reference evidence="2" key="1">
    <citation type="submission" date="2018-05" db="EMBL/GenBank/DDBJ databases">
        <authorList>
            <person name="Lanie J.A."/>
            <person name="Ng W.-L."/>
            <person name="Kazmierczak K.M."/>
            <person name="Andrzejewski T.M."/>
            <person name="Davidsen T.M."/>
            <person name="Wayne K.J."/>
            <person name="Tettelin H."/>
            <person name="Glass J.I."/>
            <person name="Rusch D."/>
            <person name="Podicherti R."/>
            <person name="Tsui H.-C.T."/>
            <person name="Winkler M.E."/>
        </authorList>
    </citation>
    <scope>NUCLEOTIDE SEQUENCE</scope>
</reference>
<dbReference type="InterPro" id="IPR058712">
    <property type="entry name" value="SRA_ScoMcrA"/>
</dbReference>
<accession>A0A382KHB6</accession>
<dbReference type="Pfam" id="PF26348">
    <property type="entry name" value="SRA_ScoMcrA"/>
    <property type="match status" value="1"/>
</dbReference>
<gene>
    <name evidence="2" type="ORF">METZ01_LOCUS276754</name>
</gene>
<name>A0A382KHB6_9ZZZZ</name>
<dbReference type="EMBL" id="UINC01080707">
    <property type="protein sequence ID" value="SVC23900.1"/>
    <property type="molecule type" value="Genomic_DNA"/>
</dbReference>
<protein>
    <recommendedName>
        <fullName evidence="1">ScoMcrA-like SRA domain-containing protein</fullName>
    </recommendedName>
</protein>
<organism evidence="2">
    <name type="scientific">marine metagenome</name>
    <dbReference type="NCBI Taxonomy" id="408172"/>
    <lineage>
        <taxon>unclassified sequences</taxon>
        <taxon>metagenomes</taxon>
        <taxon>ecological metagenomes</taxon>
    </lineage>
</organism>
<sequence length="288" mass="32610">MSDWDLEIGEELTRDQRRRRFGGSIYGGIEPSASTPNVFIYTDPSVGETHGYNYDGWVEEDTIFQYTGAGRVGDQLMRLGNQAILNHELDGRALRVFAANGIVAGTAKTKRQLYIGEFRLDSHLSHFVADAPDDNGDPRSVFVFRLRPVDEAFVRADERCPNTAPPTSTRVEEAEVETWTEESEVEGSYVTSFERKPIESVTSLRREAELVWRYKKYLESQGHEIKSRKIYLAGAVQPLRVDLFDNTTEELCEAKGSTTRVQVRYAVGQILDYGRHVEHRTLSALLPT</sequence>
<evidence type="ECO:0000313" key="2">
    <source>
        <dbReference type="EMBL" id="SVC23900.1"/>
    </source>
</evidence>
<evidence type="ECO:0000259" key="1">
    <source>
        <dbReference type="Pfam" id="PF26348"/>
    </source>
</evidence>